<protein>
    <submittedName>
        <fullName evidence="2">Acyl-CoA N-acyltransferase</fullName>
    </submittedName>
</protein>
<dbReference type="Proteomes" id="UP001215712">
    <property type="component" value="Unassembled WGS sequence"/>
</dbReference>
<dbReference type="InterPro" id="IPR000182">
    <property type="entry name" value="GNAT_dom"/>
</dbReference>
<reference evidence="2" key="1">
    <citation type="journal article" date="2023" name="IMA Fungus">
        <title>Comparative genomic study of the Penicillium genus elucidates a diverse pangenome and 15 lateral gene transfer events.</title>
        <authorList>
            <person name="Petersen C."/>
            <person name="Sorensen T."/>
            <person name="Nielsen M.R."/>
            <person name="Sondergaard T.E."/>
            <person name="Sorensen J.L."/>
            <person name="Fitzpatrick D.A."/>
            <person name="Frisvad J.C."/>
            <person name="Nielsen K.L."/>
        </authorList>
    </citation>
    <scope>NUCLEOTIDE SEQUENCE</scope>
    <source>
        <strain evidence="2">IBT 17514</strain>
    </source>
</reference>
<evidence type="ECO:0000313" key="3">
    <source>
        <dbReference type="Proteomes" id="UP001215712"/>
    </source>
</evidence>
<dbReference type="Gene3D" id="3.40.630.30">
    <property type="match status" value="1"/>
</dbReference>
<dbReference type="AlphaFoldDB" id="A0AAD6HKM6"/>
<proteinExistence type="predicted"/>
<name>A0AAD6HKM6_9EURO</name>
<dbReference type="PANTHER" id="PTHR42791">
    <property type="entry name" value="GNAT FAMILY ACETYLTRANSFERASE"/>
    <property type="match status" value="1"/>
</dbReference>
<accession>A0AAD6HKM6</accession>
<dbReference type="CDD" id="cd04301">
    <property type="entry name" value="NAT_SF"/>
    <property type="match status" value="1"/>
</dbReference>
<dbReference type="PANTHER" id="PTHR42791:SF4">
    <property type="entry name" value="ACETYLTRANSFERASE, GNAT FAMILY FAMILY (AFU_ORTHOLOGUE AFUA_4G09540)-RELATED"/>
    <property type="match status" value="1"/>
</dbReference>
<dbReference type="Pfam" id="PF13508">
    <property type="entry name" value="Acetyltransf_7"/>
    <property type="match status" value="1"/>
</dbReference>
<dbReference type="EMBL" id="JAQJAN010000008">
    <property type="protein sequence ID" value="KAJ5724716.1"/>
    <property type="molecule type" value="Genomic_DNA"/>
</dbReference>
<reference evidence="2" key="2">
    <citation type="submission" date="2023-01" db="EMBL/GenBank/DDBJ databases">
        <authorList>
            <person name="Petersen C."/>
        </authorList>
    </citation>
    <scope>NUCLEOTIDE SEQUENCE</scope>
    <source>
        <strain evidence="2">IBT 17514</strain>
    </source>
</reference>
<keyword evidence="3" id="KW-1185">Reference proteome</keyword>
<dbReference type="InterPro" id="IPR052523">
    <property type="entry name" value="Trichothecene_AcTrans"/>
</dbReference>
<dbReference type="InterPro" id="IPR016181">
    <property type="entry name" value="Acyl_CoA_acyltransferase"/>
</dbReference>
<evidence type="ECO:0000313" key="2">
    <source>
        <dbReference type="EMBL" id="KAJ5724716.1"/>
    </source>
</evidence>
<dbReference type="GO" id="GO:0016747">
    <property type="term" value="F:acyltransferase activity, transferring groups other than amino-acyl groups"/>
    <property type="evidence" value="ECO:0007669"/>
    <property type="project" value="InterPro"/>
</dbReference>
<dbReference type="PROSITE" id="PS51186">
    <property type="entry name" value="GNAT"/>
    <property type="match status" value="1"/>
</dbReference>
<evidence type="ECO:0000259" key="1">
    <source>
        <dbReference type="PROSITE" id="PS51186"/>
    </source>
</evidence>
<sequence length="243" mass="28028">MSIEILPLAEADIPGAVDCLQRAFSDDPYFRWAFDDPSKFNVERNAASLSAHFKFGLSCGYPIYIAKVSRATGDYKPNPDREIKLAPGSVVGICWWSLPEQPPIRQTWSVWANSWLLSFRQLMYNIRFAGRGGLNVRRYWIWKERQQEAQDYLWVDPRGYYFCNMLGVSSQVRGMGVGKRLMDVVMQRADEEGIPCYLESSKGFPNVAIYEKMGFELNREIRCVDGEDICKLYCMIRKPKTKS</sequence>
<feature type="domain" description="N-acetyltransferase" evidence="1">
    <location>
        <begin position="83"/>
        <end position="240"/>
    </location>
</feature>
<comment type="caution">
    <text evidence="2">The sequence shown here is derived from an EMBL/GenBank/DDBJ whole genome shotgun (WGS) entry which is preliminary data.</text>
</comment>
<organism evidence="2 3">
    <name type="scientific">Penicillium malachiteum</name>
    <dbReference type="NCBI Taxonomy" id="1324776"/>
    <lineage>
        <taxon>Eukaryota</taxon>
        <taxon>Fungi</taxon>
        <taxon>Dikarya</taxon>
        <taxon>Ascomycota</taxon>
        <taxon>Pezizomycotina</taxon>
        <taxon>Eurotiomycetes</taxon>
        <taxon>Eurotiomycetidae</taxon>
        <taxon>Eurotiales</taxon>
        <taxon>Aspergillaceae</taxon>
        <taxon>Penicillium</taxon>
    </lineage>
</organism>
<dbReference type="SUPFAM" id="SSF55729">
    <property type="entry name" value="Acyl-CoA N-acyltransferases (Nat)"/>
    <property type="match status" value="1"/>
</dbReference>
<gene>
    <name evidence="2" type="ORF">N7493_006444</name>
</gene>